<dbReference type="AlphaFoldDB" id="A0AAV4Q2Q7"/>
<name>A0AAV4Q2Q7_CAEEX</name>
<reference evidence="1 2" key="1">
    <citation type="submission" date="2021-06" db="EMBL/GenBank/DDBJ databases">
        <title>Caerostris extrusa draft genome.</title>
        <authorList>
            <person name="Kono N."/>
            <person name="Arakawa K."/>
        </authorList>
    </citation>
    <scope>NUCLEOTIDE SEQUENCE [LARGE SCALE GENOMIC DNA]</scope>
</reference>
<proteinExistence type="predicted"/>
<organism evidence="1 2">
    <name type="scientific">Caerostris extrusa</name>
    <name type="common">Bark spider</name>
    <name type="synonym">Caerostris bankana</name>
    <dbReference type="NCBI Taxonomy" id="172846"/>
    <lineage>
        <taxon>Eukaryota</taxon>
        <taxon>Metazoa</taxon>
        <taxon>Ecdysozoa</taxon>
        <taxon>Arthropoda</taxon>
        <taxon>Chelicerata</taxon>
        <taxon>Arachnida</taxon>
        <taxon>Araneae</taxon>
        <taxon>Araneomorphae</taxon>
        <taxon>Entelegynae</taxon>
        <taxon>Araneoidea</taxon>
        <taxon>Araneidae</taxon>
        <taxon>Caerostris</taxon>
    </lineage>
</organism>
<comment type="caution">
    <text evidence="1">The sequence shown here is derived from an EMBL/GenBank/DDBJ whole genome shotgun (WGS) entry which is preliminary data.</text>
</comment>
<sequence>MYRFPTASFVNELEEVRNLKIHELGLHLRACEAKLKEAFKQFFRLNRQIFLLRKMLHTAVKNKFVQVQYHLQMDVSNVYETKMMCDRYIQYLENRIAAIKKRLDECKNCSSNLSMKEHKMKKT</sequence>
<keyword evidence="2" id="KW-1185">Reference proteome</keyword>
<dbReference type="Proteomes" id="UP001054945">
    <property type="component" value="Unassembled WGS sequence"/>
</dbReference>
<protein>
    <submittedName>
        <fullName evidence="1">Uncharacterized protein</fullName>
    </submittedName>
</protein>
<evidence type="ECO:0000313" key="2">
    <source>
        <dbReference type="Proteomes" id="UP001054945"/>
    </source>
</evidence>
<accession>A0AAV4Q2Q7</accession>
<gene>
    <name evidence="1" type="ORF">CEXT_532151</name>
</gene>
<dbReference type="EMBL" id="BPLR01005357">
    <property type="protein sequence ID" value="GIY01698.1"/>
    <property type="molecule type" value="Genomic_DNA"/>
</dbReference>
<evidence type="ECO:0000313" key="1">
    <source>
        <dbReference type="EMBL" id="GIY01698.1"/>
    </source>
</evidence>